<keyword evidence="2" id="KW-1003">Cell membrane</keyword>
<proteinExistence type="inferred from homology"/>
<evidence type="ECO:0000259" key="12">
    <source>
        <dbReference type="PROSITE" id="PS50885"/>
    </source>
</evidence>
<dbReference type="RefSeq" id="WP_184682650.1">
    <property type="nucleotide sequence ID" value="NZ_JACHLL010000003.1"/>
</dbReference>
<evidence type="ECO:0000256" key="8">
    <source>
        <dbReference type="ARBA" id="ARBA00029447"/>
    </source>
</evidence>
<dbReference type="InterPro" id="IPR004090">
    <property type="entry name" value="Chemotax_Me-accpt_rcpt"/>
</dbReference>
<evidence type="ECO:0000313" key="13">
    <source>
        <dbReference type="EMBL" id="MBB6341693.1"/>
    </source>
</evidence>
<dbReference type="CDD" id="cd06225">
    <property type="entry name" value="HAMP"/>
    <property type="match status" value="1"/>
</dbReference>
<sequence>MNAWLRNLSLKYKFWAVNAVSFATTLLLVLFALHLEQQNLADQQQAQLQQQASLLAQWPTSSPLPNETNLKRLDQSWPGELPASLRQSRGWQDLSHDSLLASQPLIGAQLFERGNERYALLGYSPSMLDLLGQHFLAYALCVFILMLMLLASSQMLIHFILSHLHRLKDAMLHVEKTGDVNIRVRLDSRDEVGQMAGAFNAMQTGYQRVGSTVAEAAARLDEQASLLAARMKDMRNGMHGQQQTTDQAASSIGEMTSNVHEIAQHAASTRDQSQQAHELASAGQQAVQLVGQSISGLSGGVQETAQMIQRLAEDSQKISSVVSVIHGIAEQTNLLALNAAIEAARAGEMGRGFAVVADEVRNLARRVQDSTDEITQMIQQLQSGTRDAVEFMQDSSLKADDCVRQADEAGAALSSIADAVSQMRDSNTQIATAAAQQTQVAAEMNRAVLDIRDVTVKSVQMTHDSAETSDALARLSTELTRAVQLLKL</sequence>
<dbReference type="Proteomes" id="UP000557193">
    <property type="component" value="Unassembled WGS sequence"/>
</dbReference>
<feature type="domain" description="Methyl-accepting transducer" evidence="11">
    <location>
        <begin position="216"/>
        <end position="452"/>
    </location>
</feature>
<evidence type="ECO:0000313" key="14">
    <source>
        <dbReference type="Proteomes" id="UP000557193"/>
    </source>
</evidence>
<dbReference type="InterPro" id="IPR004089">
    <property type="entry name" value="MCPsignal_dom"/>
</dbReference>
<feature type="transmembrane region" description="Helical" evidence="10">
    <location>
        <begin position="12"/>
        <end position="33"/>
    </location>
</feature>
<dbReference type="AlphaFoldDB" id="A0A7X0BSK0"/>
<protein>
    <submittedName>
        <fullName evidence="13">Methyl-accepting chemotaxis protein</fullName>
    </submittedName>
</protein>
<comment type="subcellular location">
    <subcellularLocation>
        <location evidence="1">Cell membrane</location>
        <topology evidence="1">Multi-pass membrane protein</topology>
    </subcellularLocation>
</comment>
<dbReference type="PANTHER" id="PTHR32089">
    <property type="entry name" value="METHYL-ACCEPTING CHEMOTAXIS PROTEIN MCPB"/>
    <property type="match status" value="1"/>
</dbReference>
<evidence type="ECO:0000256" key="10">
    <source>
        <dbReference type="SAM" id="Phobius"/>
    </source>
</evidence>
<dbReference type="EMBL" id="JACHLL010000003">
    <property type="protein sequence ID" value="MBB6341693.1"/>
    <property type="molecule type" value="Genomic_DNA"/>
</dbReference>
<evidence type="ECO:0000256" key="7">
    <source>
        <dbReference type="ARBA" id="ARBA00023224"/>
    </source>
</evidence>
<feature type="transmembrane region" description="Helical" evidence="10">
    <location>
        <begin position="135"/>
        <end position="161"/>
    </location>
</feature>
<dbReference type="GO" id="GO:0005886">
    <property type="term" value="C:plasma membrane"/>
    <property type="evidence" value="ECO:0007669"/>
    <property type="project" value="UniProtKB-SubCell"/>
</dbReference>
<dbReference type="PANTHER" id="PTHR32089:SF119">
    <property type="entry name" value="METHYL-ACCEPTING CHEMOTAXIS PROTEIN CTPL"/>
    <property type="match status" value="1"/>
</dbReference>
<dbReference type="SMART" id="SM00283">
    <property type="entry name" value="MA"/>
    <property type="match status" value="1"/>
</dbReference>
<dbReference type="GO" id="GO:0007165">
    <property type="term" value="P:signal transduction"/>
    <property type="evidence" value="ECO:0007669"/>
    <property type="project" value="UniProtKB-KW"/>
</dbReference>
<reference evidence="13 14" key="1">
    <citation type="submission" date="2020-08" db="EMBL/GenBank/DDBJ databases">
        <title>Functional genomics of gut bacteria from endangered species of beetles.</title>
        <authorList>
            <person name="Carlos-Shanley C."/>
        </authorList>
    </citation>
    <scope>NUCLEOTIDE SEQUENCE [LARGE SCALE GENOMIC DNA]</scope>
    <source>
        <strain evidence="13 14">S00202</strain>
    </source>
</reference>
<dbReference type="CDD" id="cd11386">
    <property type="entry name" value="MCP_signal"/>
    <property type="match status" value="1"/>
</dbReference>
<evidence type="ECO:0000256" key="9">
    <source>
        <dbReference type="PROSITE-ProRule" id="PRU00284"/>
    </source>
</evidence>
<evidence type="ECO:0000256" key="6">
    <source>
        <dbReference type="ARBA" id="ARBA00023136"/>
    </source>
</evidence>
<dbReference type="GO" id="GO:0006935">
    <property type="term" value="P:chemotaxis"/>
    <property type="evidence" value="ECO:0007669"/>
    <property type="project" value="InterPro"/>
</dbReference>
<accession>A0A7X0BSK0</accession>
<dbReference type="Pfam" id="PF00015">
    <property type="entry name" value="MCPsignal"/>
    <property type="match status" value="1"/>
</dbReference>
<evidence type="ECO:0000256" key="1">
    <source>
        <dbReference type="ARBA" id="ARBA00004651"/>
    </source>
</evidence>
<dbReference type="PROSITE" id="PS50111">
    <property type="entry name" value="CHEMOTAXIS_TRANSDUC_2"/>
    <property type="match status" value="1"/>
</dbReference>
<evidence type="ECO:0000256" key="2">
    <source>
        <dbReference type="ARBA" id="ARBA00022475"/>
    </source>
</evidence>
<evidence type="ECO:0000256" key="4">
    <source>
        <dbReference type="ARBA" id="ARBA00022692"/>
    </source>
</evidence>
<gene>
    <name evidence="13" type="ORF">HNP49_001861</name>
</gene>
<evidence type="ECO:0000259" key="11">
    <source>
        <dbReference type="PROSITE" id="PS50111"/>
    </source>
</evidence>
<dbReference type="FunFam" id="1.10.287.950:FF:000001">
    <property type="entry name" value="Methyl-accepting chemotaxis sensory transducer"/>
    <property type="match status" value="1"/>
</dbReference>
<evidence type="ECO:0000256" key="3">
    <source>
        <dbReference type="ARBA" id="ARBA00022481"/>
    </source>
</evidence>
<keyword evidence="6 10" id="KW-0472">Membrane</keyword>
<dbReference type="SUPFAM" id="SSF58104">
    <property type="entry name" value="Methyl-accepting chemotaxis protein (MCP) signaling domain"/>
    <property type="match status" value="1"/>
</dbReference>
<keyword evidence="7 9" id="KW-0807">Transducer</keyword>
<feature type="domain" description="HAMP" evidence="12">
    <location>
        <begin position="158"/>
        <end position="211"/>
    </location>
</feature>
<comment type="similarity">
    <text evidence="8">Belongs to the methyl-accepting chemotaxis (MCP) protein family.</text>
</comment>
<dbReference type="Gene3D" id="1.10.287.950">
    <property type="entry name" value="Methyl-accepting chemotaxis protein"/>
    <property type="match status" value="1"/>
</dbReference>
<dbReference type="Pfam" id="PF00672">
    <property type="entry name" value="HAMP"/>
    <property type="match status" value="1"/>
</dbReference>
<dbReference type="GO" id="GO:0004888">
    <property type="term" value="F:transmembrane signaling receptor activity"/>
    <property type="evidence" value="ECO:0007669"/>
    <property type="project" value="InterPro"/>
</dbReference>
<dbReference type="InterPro" id="IPR003660">
    <property type="entry name" value="HAMP_dom"/>
</dbReference>
<comment type="caution">
    <text evidence="13">The sequence shown here is derived from an EMBL/GenBank/DDBJ whole genome shotgun (WGS) entry which is preliminary data.</text>
</comment>
<keyword evidence="5 10" id="KW-1133">Transmembrane helix</keyword>
<keyword evidence="14" id="KW-1185">Reference proteome</keyword>
<organism evidence="13 14">
    <name type="scientific">Pseudomonas fluvialis</name>
    <dbReference type="NCBI Taxonomy" id="1793966"/>
    <lineage>
        <taxon>Bacteria</taxon>
        <taxon>Pseudomonadati</taxon>
        <taxon>Pseudomonadota</taxon>
        <taxon>Gammaproteobacteria</taxon>
        <taxon>Pseudomonadales</taxon>
        <taxon>Pseudomonadaceae</taxon>
        <taxon>Pseudomonas</taxon>
    </lineage>
</organism>
<keyword evidence="4 10" id="KW-0812">Transmembrane</keyword>
<dbReference type="SMART" id="SM00304">
    <property type="entry name" value="HAMP"/>
    <property type="match status" value="1"/>
</dbReference>
<dbReference type="PRINTS" id="PR00260">
    <property type="entry name" value="CHEMTRNSDUCR"/>
</dbReference>
<dbReference type="PROSITE" id="PS50885">
    <property type="entry name" value="HAMP"/>
    <property type="match status" value="1"/>
</dbReference>
<keyword evidence="3" id="KW-0488">Methylation</keyword>
<evidence type="ECO:0000256" key="5">
    <source>
        <dbReference type="ARBA" id="ARBA00022989"/>
    </source>
</evidence>
<name>A0A7X0BSK0_9PSED</name>